<dbReference type="InterPro" id="IPR013529">
    <property type="entry name" value="Glyco_hydro_42_N"/>
</dbReference>
<keyword evidence="1" id="KW-0378">Hydrolase</keyword>
<feature type="domain" description="Glycoside hydrolase family 42 N-terminal" evidence="4">
    <location>
        <begin position="676"/>
        <end position="847"/>
    </location>
</feature>
<evidence type="ECO:0000313" key="6">
    <source>
        <dbReference type="EMBL" id="MBM7035418.1"/>
    </source>
</evidence>
<dbReference type="EMBL" id="JAFEUM010000001">
    <property type="protein sequence ID" value="MBM7035418.1"/>
    <property type="molecule type" value="Genomic_DNA"/>
</dbReference>
<feature type="domain" description="Agarase CBM-like" evidence="5">
    <location>
        <begin position="246"/>
        <end position="416"/>
    </location>
</feature>
<evidence type="ECO:0000256" key="1">
    <source>
        <dbReference type="ARBA" id="ARBA00022801"/>
    </source>
</evidence>
<dbReference type="InterPro" id="IPR040669">
    <property type="entry name" value="Agarase_CBM"/>
</dbReference>
<dbReference type="RefSeq" id="WP_205157020.1">
    <property type="nucleotide sequence ID" value="NZ_JAFEUM010000001.1"/>
</dbReference>
<comment type="caution">
    <text evidence="6">The sequence shown here is derived from an EMBL/GenBank/DDBJ whole genome shotgun (WGS) entry which is preliminary data.</text>
</comment>
<evidence type="ECO:0000256" key="3">
    <source>
        <dbReference type="SAM" id="SignalP"/>
    </source>
</evidence>
<dbReference type="Pfam" id="PF02449">
    <property type="entry name" value="Glyco_hydro_42"/>
    <property type="match status" value="1"/>
</dbReference>
<evidence type="ECO:0000259" key="5">
    <source>
        <dbReference type="Pfam" id="PF17992"/>
    </source>
</evidence>
<dbReference type="Gene3D" id="2.60.120.430">
    <property type="entry name" value="Galactose-binding lectin"/>
    <property type="match status" value="2"/>
</dbReference>
<proteinExistence type="predicted"/>
<evidence type="ECO:0000313" key="7">
    <source>
        <dbReference type="Proteomes" id="UP000809621"/>
    </source>
</evidence>
<dbReference type="SUPFAM" id="SSF51445">
    <property type="entry name" value="(Trans)glycosidases"/>
    <property type="match status" value="1"/>
</dbReference>
<keyword evidence="3" id="KW-0732">Signal</keyword>
<organism evidence="6 7">
    <name type="scientific">Vibrio ulleungensis</name>
    <dbReference type="NCBI Taxonomy" id="2807619"/>
    <lineage>
        <taxon>Bacteria</taxon>
        <taxon>Pseudomonadati</taxon>
        <taxon>Pseudomonadota</taxon>
        <taxon>Gammaproteobacteria</taxon>
        <taxon>Vibrionales</taxon>
        <taxon>Vibrionaceae</taxon>
        <taxon>Vibrio</taxon>
    </lineage>
</organism>
<sequence length="966" mass="106748">MGTIKKTAVAIAIAAGLASLGCSTQTTDTATQAQQTDMTASVAPIVLTDAAFLAAAANEHSRYTVEAESVLVEFDEVSQADANSKWPNMKFRPVDGSADWNTKGGLKLTLENPTDSPLRVELKVADSIGIMGVATHQLDKPIELAAGETKTVDYLFNGSEMGLDGYRGGEELDLKTVSEFQFYVVGPATKQSLRLHDIAFIERTGDFVKSQAREDVIASATVPTVLNLSQFDDPNSSILELKLGTDVTRVENNGGHALRVQYSTAEAYPTVKFSAGTQGESWDWTQYGDVALAFDAKNLGDKGVQLFVRVDDDLDEKLGGGATGVVHSRSGYVQLPPQSQDTYYFTLKDLAEAMNSGMRGEPPKQAFSATQVVFGWGETELDLSNIVSFQLYMMNPLADAELEFDNLRLIPNLTNDTSRYSNIIDEFGQYTAEQWPEKVTDLADLQSRAAQDYALLEKASLLPDRSTYGGWSDGPKLNATGYFRTEKVEGKWALVDPEGYLYFATGLDNIRMDDSYTTTGIGFSDITDVATDDLRPSQVAESGYLESTQPRAQLSPLRRGMFTELPDYDSELAQNYNYTQMIHTGPLKHGEVFSFYGANLQRKYQQSSQADALAIWQDVTLARMMDWGFTSLGNWSDPSFYGNDKVPYTAHGWIVGSHQRINTGNDYWGPMHDPFDPEFRRSVATMAKSVADDVDNDPFCIGYFVDNELSWGNTQFDASHYALALSGLKASSQQSSAKKAFDELLQQQYGSIDKLNAAWSTSFESWESFAQGVSLPSDLSEAMKQDLSVLLSALADQFFRVVDEEMQNVLPNHLNLGSRFSDWGITPEAANAAAKYVDVMSYNLYAKDLNSKGDWSHLPELDMPSIIGEFHFGATDSGLFHPGLVSMDDQQGRADAYAHYMRSVIDNPYFVGAHWFQYMDSPATGRAWDGENYNVGFVTVTDTPYKPLVESARKVNQELYTRRFGQ</sequence>
<gene>
    <name evidence="6" type="ORF">JQC93_03280</name>
</gene>
<protein>
    <submittedName>
        <fullName evidence="6">Beta-galactosidase</fullName>
    </submittedName>
</protein>
<name>A0ABS2HCW5_9VIBR</name>
<keyword evidence="2" id="KW-0326">Glycosidase</keyword>
<keyword evidence="7" id="KW-1185">Reference proteome</keyword>
<evidence type="ECO:0000259" key="4">
    <source>
        <dbReference type="Pfam" id="PF02449"/>
    </source>
</evidence>
<dbReference type="Pfam" id="PF17992">
    <property type="entry name" value="Agarase_CBM"/>
    <property type="match status" value="1"/>
</dbReference>
<feature type="signal peptide" evidence="3">
    <location>
        <begin position="1"/>
        <end position="24"/>
    </location>
</feature>
<feature type="chain" id="PRO_5046274458" evidence="3">
    <location>
        <begin position="25"/>
        <end position="966"/>
    </location>
</feature>
<dbReference type="Proteomes" id="UP000809621">
    <property type="component" value="Unassembled WGS sequence"/>
</dbReference>
<dbReference type="InterPro" id="IPR017853">
    <property type="entry name" value="GH"/>
</dbReference>
<accession>A0ABS2HCW5</accession>
<evidence type="ECO:0000256" key="2">
    <source>
        <dbReference type="ARBA" id="ARBA00023295"/>
    </source>
</evidence>
<dbReference type="PROSITE" id="PS51257">
    <property type="entry name" value="PROKAR_LIPOPROTEIN"/>
    <property type="match status" value="1"/>
</dbReference>
<reference evidence="6 7" key="1">
    <citation type="submission" date="2021-02" db="EMBL/GenBank/DDBJ databases">
        <authorList>
            <person name="Park J.-S."/>
        </authorList>
    </citation>
    <scope>NUCLEOTIDE SEQUENCE [LARGE SCALE GENOMIC DNA]</scope>
    <source>
        <strain evidence="6 7">188UL20-2</strain>
    </source>
</reference>
<dbReference type="Gene3D" id="3.20.20.80">
    <property type="entry name" value="Glycosidases"/>
    <property type="match status" value="1"/>
</dbReference>